<evidence type="ECO:0000256" key="3">
    <source>
        <dbReference type="PROSITE-ProRule" id="PRU00023"/>
    </source>
</evidence>
<proteinExistence type="predicted"/>
<keyword evidence="2 3" id="KW-0040">ANK repeat</keyword>
<keyword evidence="1" id="KW-0677">Repeat</keyword>
<evidence type="ECO:0000256" key="2">
    <source>
        <dbReference type="ARBA" id="ARBA00023043"/>
    </source>
</evidence>
<feature type="repeat" description="ANK" evidence="3">
    <location>
        <begin position="281"/>
        <end position="304"/>
    </location>
</feature>
<dbReference type="Proteomes" id="UP000184330">
    <property type="component" value="Unassembled WGS sequence"/>
</dbReference>
<dbReference type="STRING" id="576137.A0A1L7XRW2"/>
<keyword evidence="6" id="KW-1185">Reference proteome</keyword>
<dbReference type="PANTHER" id="PTHR24134">
    <property type="entry name" value="ANKYRIN REPEAT-CONTAINING PROTEIN DDB_G0279043"/>
    <property type="match status" value="1"/>
</dbReference>
<feature type="compositionally biased region" description="Polar residues" evidence="4">
    <location>
        <begin position="13"/>
        <end position="23"/>
    </location>
</feature>
<dbReference type="InterPro" id="IPR002110">
    <property type="entry name" value="Ankyrin_rpt"/>
</dbReference>
<dbReference type="EMBL" id="FJOG01000047">
    <property type="protein sequence ID" value="CZR67770.1"/>
    <property type="molecule type" value="Genomic_DNA"/>
</dbReference>
<evidence type="ECO:0000256" key="4">
    <source>
        <dbReference type="SAM" id="MobiDB-lite"/>
    </source>
</evidence>
<dbReference type="InterPro" id="IPR036770">
    <property type="entry name" value="Ankyrin_rpt-contain_sf"/>
</dbReference>
<dbReference type="Pfam" id="PF12796">
    <property type="entry name" value="Ank_2"/>
    <property type="match status" value="1"/>
</dbReference>
<evidence type="ECO:0000313" key="6">
    <source>
        <dbReference type="Proteomes" id="UP000184330"/>
    </source>
</evidence>
<dbReference type="Gene3D" id="1.25.40.20">
    <property type="entry name" value="Ankyrin repeat-containing domain"/>
    <property type="match status" value="1"/>
</dbReference>
<feature type="region of interest" description="Disordered" evidence="4">
    <location>
        <begin position="13"/>
        <end position="53"/>
    </location>
</feature>
<dbReference type="PROSITE" id="PS50088">
    <property type="entry name" value="ANK_REPEAT"/>
    <property type="match status" value="1"/>
</dbReference>
<name>A0A1L7XRW2_9HELO</name>
<feature type="compositionally biased region" description="Polar residues" evidence="4">
    <location>
        <begin position="35"/>
        <end position="45"/>
    </location>
</feature>
<dbReference type="SMART" id="SM00248">
    <property type="entry name" value="ANK"/>
    <property type="match status" value="4"/>
</dbReference>
<evidence type="ECO:0000313" key="5">
    <source>
        <dbReference type="EMBL" id="CZR67770.1"/>
    </source>
</evidence>
<dbReference type="AlphaFoldDB" id="A0A1L7XRW2"/>
<dbReference type="PROSITE" id="PS50297">
    <property type="entry name" value="ANK_REP_REGION"/>
    <property type="match status" value="1"/>
</dbReference>
<accession>A0A1L7XRW2</accession>
<evidence type="ECO:0000256" key="1">
    <source>
        <dbReference type="ARBA" id="ARBA00022737"/>
    </source>
</evidence>
<dbReference type="PANTHER" id="PTHR24134:SF9">
    <property type="entry name" value="ANKYRIN REPEAT AND SOCS BOX PROTEIN 8"/>
    <property type="match status" value="1"/>
</dbReference>
<sequence>MPFNMTYAVPQQSFPPHMSFQQWPPTPSPNGPPLVSQQHAPPQNDFQRKPVLSKPPQDLISYERQTRGRACSKMKSAIHANDSEGIVQLLGKWKHGQGLLKAGLGYAIETGNLTLVRLFLKQGVKIGSNTIESAVQIRSIAIFELLFEYGWRPNDTYYTRDTYASRMVLPEVLASKDLTEWLLKKGADPNLGAPLWGDHSIDSPPRSNSPDALNRAALLANIDTFKLLLDHGAQIKNCCALHYAAASNMSPDECKAMMEYLEPNFPINGFDNARGPFGLGTPLHYAVRTEKIENIKWLLRRGADPFFQKGAKQSAYEEAVRLKYVAAVDLFDQWRREKLCKPGERRESI</sequence>
<gene>
    <name evidence="5" type="ORF">PAC_17669</name>
</gene>
<organism evidence="5 6">
    <name type="scientific">Phialocephala subalpina</name>
    <dbReference type="NCBI Taxonomy" id="576137"/>
    <lineage>
        <taxon>Eukaryota</taxon>
        <taxon>Fungi</taxon>
        <taxon>Dikarya</taxon>
        <taxon>Ascomycota</taxon>
        <taxon>Pezizomycotina</taxon>
        <taxon>Leotiomycetes</taxon>
        <taxon>Helotiales</taxon>
        <taxon>Mollisiaceae</taxon>
        <taxon>Phialocephala</taxon>
        <taxon>Phialocephala fortinii species complex</taxon>
    </lineage>
</organism>
<protein>
    <submittedName>
        <fullName evidence="5">Uncharacterized protein</fullName>
    </submittedName>
</protein>
<reference evidence="5 6" key="1">
    <citation type="submission" date="2016-03" db="EMBL/GenBank/DDBJ databases">
        <authorList>
            <person name="Ploux O."/>
        </authorList>
    </citation>
    <scope>NUCLEOTIDE SEQUENCE [LARGE SCALE GENOMIC DNA]</scope>
    <source>
        <strain evidence="5 6">UAMH 11012</strain>
    </source>
</reference>
<dbReference type="OrthoDB" id="194358at2759"/>
<dbReference type="SUPFAM" id="SSF48403">
    <property type="entry name" value="Ankyrin repeat"/>
    <property type="match status" value="1"/>
</dbReference>